<organism evidence="5">
    <name type="scientific">marine metagenome</name>
    <dbReference type="NCBI Taxonomy" id="408172"/>
    <lineage>
        <taxon>unclassified sequences</taxon>
        <taxon>metagenomes</taxon>
        <taxon>ecological metagenomes</taxon>
    </lineage>
</organism>
<gene>
    <name evidence="5" type="ORF">METZ01_LOCUS169055</name>
</gene>
<protein>
    <recommendedName>
        <fullName evidence="4">ABC transporter domain-containing protein</fullName>
    </recommendedName>
</protein>
<dbReference type="PROSITE" id="PS50893">
    <property type="entry name" value="ABC_TRANSPORTER_2"/>
    <property type="match status" value="1"/>
</dbReference>
<dbReference type="Pfam" id="PF00005">
    <property type="entry name" value="ABC_tran"/>
    <property type="match status" value="1"/>
</dbReference>
<reference evidence="5" key="1">
    <citation type="submission" date="2018-05" db="EMBL/GenBank/DDBJ databases">
        <authorList>
            <person name="Lanie J.A."/>
            <person name="Ng W.-L."/>
            <person name="Kazmierczak K.M."/>
            <person name="Andrzejewski T.M."/>
            <person name="Davidsen T.M."/>
            <person name="Wayne K.J."/>
            <person name="Tettelin H."/>
            <person name="Glass J.I."/>
            <person name="Rusch D."/>
            <person name="Podicherti R."/>
            <person name="Tsui H.-C.T."/>
            <person name="Winkler M.E."/>
        </authorList>
    </citation>
    <scope>NUCLEOTIDE SEQUENCE</scope>
</reference>
<evidence type="ECO:0000256" key="3">
    <source>
        <dbReference type="ARBA" id="ARBA00022840"/>
    </source>
</evidence>
<name>A0A382BRQ4_9ZZZZ</name>
<keyword evidence="1" id="KW-0813">Transport</keyword>
<accession>A0A382BRQ4</accession>
<keyword evidence="3" id="KW-0067">ATP-binding</keyword>
<feature type="non-terminal residue" evidence="5">
    <location>
        <position position="181"/>
    </location>
</feature>
<dbReference type="GO" id="GO:0005524">
    <property type="term" value="F:ATP binding"/>
    <property type="evidence" value="ECO:0007669"/>
    <property type="project" value="UniProtKB-KW"/>
</dbReference>
<dbReference type="InterPro" id="IPR027417">
    <property type="entry name" value="P-loop_NTPase"/>
</dbReference>
<feature type="domain" description="ABC transporter" evidence="4">
    <location>
        <begin position="2"/>
        <end position="181"/>
    </location>
</feature>
<dbReference type="PANTHER" id="PTHR45772:SF2">
    <property type="entry name" value="ABC TRANSPORTER ATP-BINDING PROTEIN"/>
    <property type="match status" value="1"/>
</dbReference>
<dbReference type="InterPro" id="IPR051120">
    <property type="entry name" value="ABC_AA/LPS_Transport"/>
</dbReference>
<dbReference type="GO" id="GO:0005886">
    <property type="term" value="C:plasma membrane"/>
    <property type="evidence" value="ECO:0007669"/>
    <property type="project" value="TreeGrafter"/>
</dbReference>
<evidence type="ECO:0000256" key="2">
    <source>
        <dbReference type="ARBA" id="ARBA00022741"/>
    </source>
</evidence>
<keyword evidence="2" id="KW-0547">Nucleotide-binding</keyword>
<dbReference type="AlphaFoldDB" id="A0A382BRQ4"/>
<dbReference type="EMBL" id="UINC01030953">
    <property type="protein sequence ID" value="SVB16201.1"/>
    <property type="molecule type" value="Genomic_DNA"/>
</dbReference>
<evidence type="ECO:0000259" key="4">
    <source>
        <dbReference type="PROSITE" id="PS50893"/>
    </source>
</evidence>
<dbReference type="InterPro" id="IPR003439">
    <property type="entry name" value="ABC_transporter-like_ATP-bd"/>
</dbReference>
<dbReference type="GO" id="GO:0016887">
    <property type="term" value="F:ATP hydrolysis activity"/>
    <property type="evidence" value="ECO:0007669"/>
    <property type="project" value="InterPro"/>
</dbReference>
<proteinExistence type="predicted"/>
<dbReference type="Gene3D" id="3.40.50.300">
    <property type="entry name" value="P-loop containing nucleotide triphosphate hydrolases"/>
    <property type="match status" value="1"/>
</dbReference>
<evidence type="ECO:0000313" key="5">
    <source>
        <dbReference type="EMBL" id="SVB16201.1"/>
    </source>
</evidence>
<dbReference type="PANTHER" id="PTHR45772">
    <property type="entry name" value="CONSERVED COMPONENT OF ABC TRANSPORTER FOR NATURAL AMINO ACIDS-RELATED"/>
    <property type="match status" value="1"/>
</dbReference>
<dbReference type="SUPFAM" id="SSF52540">
    <property type="entry name" value="P-loop containing nucleoside triphosphate hydrolases"/>
    <property type="match status" value="1"/>
</dbReference>
<sequence length="181" mass="19841">MLEVKGARKSYGKLNALDSADLVVESQQFHGLIGPNGSGKTTLLKCIAGAEYPEEGTLTFLDEEISTMPPAVRARRGMSLKFQITSVFNQLSVYDNILLSLQATQPLLRLAGSQSRERLDSKVMETLAEFRIEARANNLAGELSHGEQQWLEIAMALAPGPRLLLLDEPTAGMSPEERRVT</sequence>
<evidence type="ECO:0000256" key="1">
    <source>
        <dbReference type="ARBA" id="ARBA00022448"/>
    </source>
</evidence>